<evidence type="ECO:0000256" key="4">
    <source>
        <dbReference type="PROSITE-ProRule" id="PRU00050"/>
    </source>
</evidence>
<comment type="caution">
    <text evidence="7">The sequence shown here is derived from an EMBL/GenBank/DDBJ whole genome shotgun (WGS) entry which is preliminary data.</text>
</comment>
<feature type="compositionally biased region" description="Low complexity" evidence="5">
    <location>
        <begin position="164"/>
        <end position="174"/>
    </location>
</feature>
<dbReference type="PROSITE" id="PS50122">
    <property type="entry name" value="CHEB"/>
    <property type="match status" value="1"/>
</dbReference>
<sequence length="392" mass="40531">MRVALLARPGAACERLQAALQEAGAQLVLVADPTQGAAVDVAAAGAQAVLVALEPSVEEALDRYEALLADPAVTVIFDEAELAAQRDGWDAARWVRHLAAKLHRHGDVLPPGAEAVAEDVDLQPQPGGLSLYRRPESDGDLSAIAGEAETLAVAVPRDQLDSTAAAPDRAGPAAAPAPPLDLGEPADDHLARDRFQRDLDELQQRIAGMELVDAPRPRVNRDGAVLVLAGIGGPDAVRQLLGSLPEGFPRPVLIQQRLDGARHDKLVRQMQRATAMPVHLAVAGEALQRGHVYVLPAELGLIADDAGLRFGDAGADLLAQLPAADSAVILLSGSDPAVVDAAMTHAARGALVAGQSPDGCYDAVAAQALAARGAEAGAPAELARKLAARWPA</sequence>
<comment type="caution">
    <text evidence="4">Lacks conserved residue(s) required for the propagation of feature annotation.</text>
</comment>
<dbReference type="InterPro" id="IPR035909">
    <property type="entry name" value="CheB_C"/>
</dbReference>
<dbReference type="Gene3D" id="3.40.50.180">
    <property type="entry name" value="Methylesterase CheB, C-terminal domain"/>
    <property type="match status" value="1"/>
</dbReference>
<dbReference type="Pfam" id="PF01339">
    <property type="entry name" value="CheB_methylest"/>
    <property type="match status" value="1"/>
</dbReference>
<organism evidence="7 8">
    <name type="scientific">Cognatiluteimonas weifangensis</name>
    <dbReference type="NCBI Taxonomy" id="2303539"/>
    <lineage>
        <taxon>Bacteria</taxon>
        <taxon>Pseudomonadati</taxon>
        <taxon>Pseudomonadota</taxon>
        <taxon>Gammaproteobacteria</taxon>
        <taxon>Lysobacterales</taxon>
        <taxon>Lysobacteraceae</taxon>
        <taxon>Cognatiluteimonas</taxon>
    </lineage>
</organism>
<dbReference type="AlphaFoldDB" id="A0A372DJV8"/>
<evidence type="ECO:0000313" key="8">
    <source>
        <dbReference type="Proteomes" id="UP000262917"/>
    </source>
</evidence>
<gene>
    <name evidence="7" type="ORF">D0Y53_09710</name>
</gene>
<dbReference type="GO" id="GO:0005737">
    <property type="term" value="C:cytoplasm"/>
    <property type="evidence" value="ECO:0007669"/>
    <property type="project" value="InterPro"/>
</dbReference>
<proteinExistence type="predicted"/>
<evidence type="ECO:0000256" key="3">
    <source>
        <dbReference type="ARBA" id="ARBA00048267"/>
    </source>
</evidence>
<reference evidence="7 8" key="1">
    <citation type="submission" date="2018-08" db="EMBL/GenBank/DDBJ databases">
        <title>Lysobacter weifangensis sp. nov., a new member of the family 'Xanthomonadaceae', isolated from soil in a farmland.</title>
        <authorList>
            <person name="Zhao H."/>
        </authorList>
    </citation>
    <scope>NUCLEOTIDE SEQUENCE [LARGE SCALE GENOMIC DNA]</scope>
    <source>
        <strain evidence="7 8">WF-2</strain>
    </source>
</reference>
<dbReference type="GO" id="GO:0006935">
    <property type="term" value="P:chemotaxis"/>
    <property type="evidence" value="ECO:0007669"/>
    <property type="project" value="InterPro"/>
</dbReference>
<dbReference type="PANTHER" id="PTHR42872:SF6">
    <property type="entry name" value="PROTEIN-GLUTAMATE METHYLESTERASE_PROTEIN-GLUTAMINE GLUTAMINASE"/>
    <property type="match status" value="1"/>
</dbReference>
<comment type="catalytic activity">
    <reaction evidence="3">
        <text>[protein]-L-glutamate 5-O-methyl ester + H2O = L-glutamyl-[protein] + methanol + H(+)</text>
        <dbReference type="Rhea" id="RHEA:23236"/>
        <dbReference type="Rhea" id="RHEA-COMP:10208"/>
        <dbReference type="Rhea" id="RHEA-COMP:10311"/>
        <dbReference type="ChEBI" id="CHEBI:15377"/>
        <dbReference type="ChEBI" id="CHEBI:15378"/>
        <dbReference type="ChEBI" id="CHEBI:17790"/>
        <dbReference type="ChEBI" id="CHEBI:29973"/>
        <dbReference type="ChEBI" id="CHEBI:82795"/>
        <dbReference type="EC" id="3.1.1.61"/>
    </reaction>
</comment>
<feature type="region of interest" description="Disordered" evidence="5">
    <location>
        <begin position="163"/>
        <end position="187"/>
    </location>
</feature>
<dbReference type="PANTHER" id="PTHR42872">
    <property type="entry name" value="PROTEIN-GLUTAMATE METHYLESTERASE/PROTEIN-GLUTAMINE GLUTAMINASE"/>
    <property type="match status" value="1"/>
</dbReference>
<keyword evidence="1" id="KW-0378">Hydrolase</keyword>
<dbReference type="GO" id="GO:0000156">
    <property type="term" value="F:phosphorelay response regulator activity"/>
    <property type="evidence" value="ECO:0007669"/>
    <property type="project" value="InterPro"/>
</dbReference>
<evidence type="ECO:0000256" key="5">
    <source>
        <dbReference type="SAM" id="MobiDB-lite"/>
    </source>
</evidence>
<evidence type="ECO:0000313" key="7">
    <source>
        <dbReference type="EMBL" id="RFP59779.1"/>
    </source>
</evidence>
<dbReference type="SUPFAM" id="SSF52738">
    <property type="entry name" value="Methylesterase CheB, C-terminal domain"/>
    <property type="match status" value="1"/>
</dbReference>
<dbReference type="OrthoDB" id="9793421at2"/>
<dbReference type="EMBL" id="QVPD01000010">
    <property type="protein sequence ID" value="RFP59779.1"/>
    <property type="molecule type" value="Genomic_DNA"/>
</dbReference>
<feature type="domain" description="CheB-type methylesterase" evidence="6">
    <location>
        <begin position="215"/>
        <end position="325"/>
    </location>
</feature>
<accession>A0A372DJV8</accession>
<evidence type="ECO:0000256" key="2">
    <source>
        <dbReference type="ARBA" id="ARBA00039140"/>
    </source>
</evidence>
<dbReference type="Proteomes" id="UP000262917">
    <property type="component" value="Unassembled WGS sequence"/>
</dbReference>
<keyword evidence="8" id="KW-1185">Reference proteome</keyword>
<dbReference type="InterPro" id="IPR000673">
    <property type="entry name" value="Sig_transdc_resp-reg_Me-estase"/>
</dbReference>
<name>A0A372DJV8_9GAMM</name>
<protein>
    <recommendedName>
        <fullName evidence="2">protein-glutamate methylesterase</fullName>
        <ecNumber evidence="2">3.1.1.61</ecNumber>
    </recommendedName>
</protein>
<dbReference type="GO" id="GO:0008984">
    <property type="term" value="F:protein-glutamate methylesterase activity"/>
    <property type="evidence" value="ECO:0007669"/>
    <property type="project" value="UniProtKB-EC"/>
</dbReference>
<evidence type="ECO:0000256" key="1">
    <source>
        <dbReference type="ARBA" id="ARBA00022801"/>
    </source>
</evidence>
<dbReference type="EC" id="3.1.1.61" evidence="2"/>
<evidence type="ECO:0000259" key="6">
    <source>
        <dbReference type="PROSITE" id="PS50122"/>
    </source>
</evidence>